<feature type="region of interest" description="Disordered" evidence="1">
    <location>
        <begin position="39"/>
        <end position="67"/>
    </location>
</feature>
<reference evidence="2" key="1">
    <citation type="submission" date="2020-06" db="EMBL/GenBank/DDBJ databases">
        <authorList>
            <person name="Li T."/>
            <person name="Hu X."/>
            <person name="Zhang T."/>
            <person name="Song X."/>
            <person name="Zhang H."/>
            <person name="Dai N."/>
            <person name="Sheng W."/>
            <person name="Hou X."/>
            <person name="Wei L."/>
        </authorList>
    </citation>
    <scope>NUCLEOTIDE SEQUENCE</scope>
    <source>
        <strain evidence="2">KEN8</strain>
        <tissue evidence="2">Leaf</tissue>
    </source>
</reference>
<evidence type="ECO:0000313" key="2">
    <source>
        <dbReference type="EMBL" id="KAL0362016.1"/>
    </source>
</evidence>
<dbReference type="EMBL" id="JACGWM010000007">
    <property type="protein sequence ID" value="KAL0362016.1"/>
    <property type="molecule type" value="Genomic_DNA"/>
</dbReference>
<proteinExistence type="predicted"/>
<dbReference type="AlphaFoldDB" id="A0AAW2Q2R2"/>
<organism evidence="2">
    <name type="scientific">Sesamum calycinum</name>
    <dbReference type="NCBI Taxonomy" id="2727403"/>
    <lineage>
        <taxon>Eukaryota</taxon>
        <taxon>Viridiplantae</taxon>
        <taxon>Streptophyta</taxon>
        <taxon>Embryophyta</taxon>
        <taxon>Tracheophyta</taxon>
        <taxon>Spermatophyta</taxon>
        <taxon>Magnoliopsida</taxon>
        <taxon>eudicotyledons</taxon>
        <taxon>Gunneridae</taxon>
        <taxon>Pentapetalae</taxon>
        <taxon>asterids</taxon>
        <taxon>lamiids</taxon>
        <taxon>Lamiales</taxon>
        <taxon>Pedaliaceae</taxon>
        <taxon>Sesamum</taxon>
    </lineage>
</organism>
<accession>A0AAW2Q2R2</accession>
<evidence type="ECO:0000256" key="1">
    <source>
        <dbReference type="SAM" id="MobiDB-lite"/>
    </source>
</evidence>
<gene>
    <name evidence="2" type="ORF">Scaly_1156800</name>
</gene>
<reference evidence="2" key="2">
    <citation type="journal article" date="2024" name="Plant">
        <title>Genomic evolution and insights into agronomic trait innovations of Sesamum species.</title>
        <authorList>
            <person name="Miao H."/>
            <person name="Wang L."/>
            <person name="Qu L."/>
            <person name="Liu H."/>
            <person name="Sun Y."/>
            <person name="Le M."/>
            <person name="Wang Q."/>
            <person name="Wei S."/>
            <person name="Zheng Y."/>
            <person name="Lin W."/>
            <person name="Duan Y."/>
            <person name="Cao H."/>
            <person name="Xiong S."/>
            <person name="Wang X."/>
            <person name="Wei L."/>
            <person name="Li C."/>
            <person name="Ma Q."/>
            <person name="Ju M."/>
            <person name="Zhao R."/>
            <person name="Li G."/>
            <person name="Mu C."/>
            <person name="Tian Q."/>
            <person name="Mei H."/>
            <person name="Zhang T."/>
            <person name="Gao T."/>
            <person name="Zhang H."/>
        </authorList>
    </citation>
    <scope>NUCLEOTIDE SEQUENCE</scope>
    <source>
        <strain evidence="2">KEN8</strain>
    </source>
</reference>
<comment type="caution">
    <text evidence="2">The sequence shown here is derived from an EMBL/GenBank/DDBJ whole genome shotgun (WGS) entry which is preliminary data.</text>
</comment>
<dbReference type="PANTHER" id="PTHR15503">
    <property type="entry name" value="LDOC1 RELATED"/>
    <property type="match status" value="1"/>
</dbReference>
<dbReference type="PANTHER" id="PTHR15503:SF45">
    <property type="entry name" value="RNA-DIRECTED DNA POLYMERASE HOMOLOG"/>
    <property type="match status" value="1"/>
</dbReference>
<dbReference type="InterPro" id="IPR032567">
    <property type="entry name" value="RTL1-rel"/>
</dbReference>
<sequence length="431" mass="48333">MCRRSSSVRAGSTRGVLLRGAARTRETIVWSRLHVARTSNTRRTRRQDAAHAGISRRLRLRPPESPPAMLFPQVDTLHARLRDLQKTVGREPAGRSESVEAGGGLRGRPCSRVQGVPPKVEAFGHCKEYVKEFSYLMLDIRDMFEEDKLFNFLSGLQAWAQTELRRQGVKDLSSAIAATNQLVDFRVTSGSEPEKEEEDYGRIKGNLARTKKGCYLCKDDHRMQDCPKCGKLNTLVAEADGEVVMAMLDTGATHKFVADREIQKLGLTLAQHSSRIKAVNSEAKLIQGVVCVDLKGTYLQDFIRSAEKKDTLMSALQVKTGLQHGEQTYPTALIEMKPYVVQEVQDEVTEVLKEYKDVFPPEFPKRLPLHRAINHAIELEPGARPPAQAPYCMCPAELRSSWMAVGGRIDPAVQGTVWFPYFVSRENKMAR</sequence>
<protein>
    <submittedName>
        <fullName evidence="2">Uncharacterized protein</fullName>
    </submittedName>
</protein>
<name>A0AAW2Q2R2_9LAMI</name>
<feature type="region of interest" description="Disordered" evidence="1">
    <location>
        <begin position="87"/>
        <end position="107"/>
    </location>
</feature>
<feature type="compositionally biased region" description="Basic and acidic residues" evidence="1">
    <location>
        <begin position="87"/>
        <end position="98"/>
    </location>
</feature>